<comment type="caution">
    <text evidence="1">The sequence shown here is derived from an EMBL/GenBank/DDBJ whole genome shotgun (WGS) entry which is preliminary data.</text>
</comment>
<keyword evidence="2" id="KW-1185">Reference proteome</keyword>
<feature type="non-terminal residue" evidence="1">
    <location>
        <position position="1"/>
    </location>
</feature>
<reference evidence="1 2" key="1">
    <citation type="journal article" date="2021" name="Nat. Plants">
        <title>The Taxus genome provides insights into paclitaxel biosynthesis.</title>
        <authorList>
            <person name="Xiong X."/>
            <person name="Gou J."/>
            <person name="Liao Q."/>
            <person name="Li Y."/>
            <person name="Zhou Q."/>
            <person name="Bi G."/>
            <person name="Li C."/>
            <person name="Du R."/>
            <person name="Wang X."/>
            <person name="Sun T."/>
            <person name="Guo L."/>
            <person name="Liang H."/>
            <person name="Lu P."/>
            <person name="Wu Y."/>
            <person name="Zhang Z."/>
            <person name="Ro D.K."/>
            <person name="Shang Y."/>
            <person name="Huang S."/>
            <person name="Yan J."/>
        </authorList>
    </citation>
    <scope>NUCLEOTIDE SEQUENCE [LARGE SCALE GENOMIC DNA]</scope>
    <source>
        <strain evidence="1">Ta-2019</strain>
    </source>
</reference>
<organism evidence="1 2">
    <name type="scientific">Taxus chinensis</name>
    <name type="common">Chinese yew</name>
    <name type="synonym">Taxus wallichiana var. chinensis</name>
    <dbReference type="NCBI Taxonomy" id="29808"/>
    <lineage>
        <taxon>Eukaryota</taxon>
        <taxon>Viridiplantae</taxon>
        <taxon>Streptophyta</taxon>
        <taxon>Embryophyta</taxon>
        <taxon>Tracheophyta</taxon>
        <taxon>Spermatophyta</taxon>
        <taxon>Pinopsida</taxon>
        <taxon>Pinidae</taxon>
        <taxon>Conifers II</taxon>
        <taxon>Cupressales</taxon>
        <taxon>Taxaceae</taxon>
        <taxon>Taxus</taxon>
    </lineage>
</organism>
<dbReference type="Proteomes" id="UP000824469">
    <property type="component" value="Unassembled WGS sequence"/>
</dbReference>
<name>A0AA38C277_TAXCH</name>
<dbReference type="EMBL" id="JAHRHJ020003551">
    <property type="protein sequence ID" value="KAH9291541.1"/>
    <property type="molecule type" value="Genomic_DNA"/>
</dbReference>
<sequence length="63" mass="6681">GRSSGVGPQGLVDCWGVRFEAKVTGSRGGGCLSPLQQKVTYSQKGFLDHGFERAFTFLGIMTG</sequence>
<evidence type="ECO:0000313" key="2">
    <source>
        <dbReference type="Proteomes" id="UP000824469"/>
    </source>
</evidence>
<gene>
    <name evidence="1" type="ORF">KI387_043270</name>
</gene>
<accession>A0AA38C277</accession>
<proteinExistence type="predicted"/>
<feature type="non-terminal residue" evidence="1">
    <location>
        <position position="63"/>
    </location>
</feature>
<evidence type="ECO:0000313" key="1">
    <source>
        <dbReference type="EMBL" id="KAH9291541.1"/>
    </source>
</evidence>
<protein>
    <submittedName>
        <fullName evidence="1">Uncharacterized protein</fullName>
    </submittedName>
</protein>
<dbReference type="AlphaFoldDB" id="A0AA38C277"/>